<comment type="similarity">
    <text evidence="1 4">Belongs to the SIS family. GutQ/KpsF subfamily.</text>
</comment>
<evidence type="ECO:0000256" key="4">
    <source>
        <dbReference type="PIRNR" id="PIRNR004692"/>
    </source>
</evidence>
<evidence type="ECO:0000313" key="10">
    <source>
        <dbReference type="EMBL" id="EHM13202.1"/>
    </source>
</evidence>
<dbReference type="InterPro" id="IPR004800">
    <property type="entry name" value="KdsD/KpsF-type"/>
</dbReference>
<dbReference type="Pfam" id="PF00571">
    <property type="entry name" value="CBS"/>
    <property type="match status" value="2"/>
</dbReference>
<protein>
    <submittedName>
        <fullName evidence="10">KpsF/GutQ family protein</fullName>
    </submittedName>
</protein>
<dbReference type="InterPro" id="IPR050986">
    <property type="entry name" value="GutQ/KpsF_isomerases"/>
</dbReference>
<dbReference type="CDD" id="cd05014">
    <property type="entry name" value="SIS_Kpsf"/>
    <property type="match status" value="1"/>
</dbReference>
<dbReference type="GO" id="GO:0097367">
    <property type="term" value="F:carbohydrate derivative binding"/>
    <property type="evidence" value="ECO:0007669"/>
    <property type="project" value="InterPro"/>
</dbReference>
<dbReference type="RefSeq" id="WP_008521190.1">
    <property type="nucleotide sequence ID" value="NZ_CM001376.1"/>
</dbReference>
<dbReference type="AlphaFoldDB" id="H0UKJ3"/>
<evidence type="ECO:0000256" key="3">
    <source>
        <dbReference type="ARBA" id="ARBA00023122"/>
    </source>
</evidence>
<dbReference type="EMBL" id="CM001376">
    <property type="protein sequence ID" value="EHM13202.1"/>
    <property type="molecule type" value="Genomic_DNA"/>
</dbReference>
<dbReference type="InterPro" id="IPR035474">
    <property type="entry name" value="SIS_Kpsf"/>
</dbReference>
<dbReference type="InterPro" id="IPR046348">
    <property type="entry name" value="SIS_dom_sf"/>
</dbReference>
<feature type="site" description="Catalytically relevant" evidence="6">
    <location>
        <position position="201"/>
    </location>
</feature>
<gene>
    <name evidence="10" type="ORF">JonanDRAFT_0824</name>
</gene>
<keyword evidence="5" id="KW-0862">Zinc</keyword>
<keyword evidence="3 7" id="KW-0129">CBS domain</keyword>
<dbReference type="PIRSF" id="PIRSF004692">
    <property type="entry name" value="KdsD_KpsF"/>
    <property type="match status" value="1"/>
</dbReference>
<dbReference type="SUPFAM" id="SSF53697">
    <property type="entry name" value="SIS domain"/>
    <property type="match status" value="1"/>
</dbReference>
<feature type="domain" description="SIS" evidence="9">
    <location>
        <begin position="49"/>
        <end position="192"/>
    </location>
</feature>
<dbReference type="Gene3D" id="3.40.50.10490">
    <property type="entry name" value="Glucose-6-phosphate isomerase like protein, domain 1"/>
    <property type="match status" value="1"/>
</dbReference>
<sequence>MTHVTLPADRTPVQIDDAKLLQVGTSVLREEASELIRAADRMGESLCKAARLVAGCRGRLVVSGMGKSGHVGRKISATLASLGTPSFFVHAAEAAHGDLGMVRQEDAALLISHSGKTAEVVSLAPFFKRLGAPVIAITGDLSSPLAAASDLVLDASVLREADPLNLAPTSSTTLQLAIGDALSSMVTVLRDLKREDFALFHPAGSLGKQLLLRVCDVMGTGDRLPLVRAETTVQSSIFEMTSKGYGATIVVDDQGRLLGIFTDGDLRRLLTKSGIEALNLPVSQVMTHSPLTISGDQLAVQAVRLMEQKEVSVLIVTRGEFPVGIIHLHELLQSGVA</sequence>
<organism evidence="10 11">
    <name type="scientific">Jonquetella anthropi DSM 22815</name>
    <dbReference type="NCBI Taxonomy" id="885272"/>
    <lineage>
        <taxon>Bacteria</taxon>
        <taxon>Thermotogati</taxon>
        <taxon>Synergistota</taxon>
        <taxon>Synergistia</taxon>
        <taxon>Synergistales</taxon>
        <taxon>Dethiosulfovibrionaceae</taxon>
        <taxon>Jonquetella</taxon>
    </lineage>
</organism>
<accession>H0UKJ3</accession>
<keyword evidence="2" id="KW-0677">Repeat</keyword>
<dbReference type="PROSITE" id="PS51464">
    <property type="entry name" value="SIS"/>
    <property type="match status" value="1"/>
</dbReference>
<feature type="domain" description="CBS" evidence="8">
    <location>
        <begin position="218"/>
        <end position="278"/>
    </location>
</feature>
<reference evidence="10 11" key="1">
    <citation type="submission" date="2011-11" db="EMBL/GenBank/DDBJ databases">
        <title>The Noncontiguous Finished genome of Jonquetella anthropi DSM 22815.</title>
        <authorList>
            <consortium name="US DOE Joint Genome Institute (JGI-PGF)"/>
            <person name="Lucas S."/>
            <person name="Copeland A."/>
            <person name="Lapidus A."/>
            <person name="Glavina del Rio T."/>
            <person name="Dalin E."/>
            <person name="Tice H."/>
            <person name="Bruce D."/>
            <person name="Goodwin L."/>
            <person name="Pitluck S."/>
            <person name="Peters L."/>
            <person name="Mikhailova N."/>
            <person name="Held B."/>
            <person name="Kyrpides N."/>
            <person name="Mavromatis K."/>
            <person name="Ivanova N."/>
            <person name="Markowitz V."/>
            <person name="Cheng J.-F."/>
            <person name="Hugenholtz P."/>
            <person name="Woyke T."/>
            <person name="Wu D."/>
            <person name="Gronow S."/>
            <person name="Wellnitz S."/>
            <person name="Brambilla E."/>
            <person name="Klenk H.-P."/>
            <person name="Eisen J.A."/>
        </authorList>
    </citation>
    <scope>NUCLEOTIDE SEQUENCE [LARGE SCALE GENOMIC DNA]</scope>
    <source>
        <strain evidence="10 11">DSM 22815</strain>
    </source>
</reference>
<name>H0UKJ3_9BACT</name>
<dbReference type="Proteomes" id="UP000003806">
    <property type="component" value="Chromosome"/>
</dbReference>
<dbReference type="eggNOG" id="COG2905">
    <property type="taxonomic scope" value="Bacteria"/>
</dbReference>
<feature type="binding site" evidence="5">
    <location>
        <position position="90"/>
    </location>
    <ligand>
        <name>Zn(2+)</name>
        <dbReference type="ChEBI" id="CHEBI:29105"/>
    </ligand>
</feature>
<evidence type="ECO:0000259" key="9">
    <source>
        <dbReference type="PROSITE" id="PS51464"/>
    </source>
</evidence>
<feature type="domain" description="CBS" evidence="8">
    <location>
        <begin position="286"/>
        <end position="337"/>
    </location>
</feature>
<dbReference type="Gene3D" id="3.10.580.10">
    <property type="entry name" value="CBS-domain"/>
    <property type="match status" value="1"/>
</dbReference>
<dbReference type="InterPro" id="IPR046342">
    <property type="entry name" value="CBS_dom_sf"/>
</dbReference>
<dbReference type="InterPro" id="IPR000644">
    <property type="entry name" value="CBS_dom"/>
</dbReference>
<dbReference type="OrthoDB" id="9762536at2"/>
<keyword evidence="5" id="KW-0479">Metal-binding</keyword>
<keyword evidence="11" id="KW-1185">Reference proteome</keyword>
<evidence type="ECO:0000256" key="1">
    <source>
        <dbReference type="ARBA" id="ARBA00008165"/>
    </source>
</evidence>
<dbReference type="HOGENOM" id="CLU_040681_13_1_0"/>
<evidence type="ECO:0000256" key="2">
    <source>
        <dbReference type="ARBA" id="ARBA00022737"/>
    </source>
</evidence>
<feature type="site" description="Catalytically relevant" evidence="6">
    <location>
        <position position="67"/>
    </location>
</feature>
<dbReference type="PANTHER" id="PTHR42745:SF1">
    <property type="entry name" value="ARABINOSE 5-PHOSPHATE ISOMERASE KDSD"/>
    <property type="match status" value="1"/>
</dbReference>
<dbReference type="eggNOG" id="COG0794">
    <property type="taxonomic scope" value="Bacteria"/>
</dbReference>
<evidence type="ECO:0000313" key="11">
    <source>
        <dbReference type="Proteomes" id="UP000003806"/>
    </source>
</evidence>
<dbReference type="PANTHER" id="PTHR42745">
    <property type="match status" value="1"/>
</dbReference>
<evidence type="ECO:0000256" key="7">
    <source>
        <dbReference type="PROSITE-ProRule" id="PRU00703"/>
    </source>
</evidence>
<dbReference type="GO" id="GO:0046872">
    <property type="term" value="F:metal ion binding"/>
    <property type="evidence" value="ECO:0007669"/>
    <property type="project" value="UniProtKB-KW"/>
</dbReference>
<dbReference type="GO" id="GO:0005975">
    <property type="term" value="P:carbohydrate metabolic process"/>
    <property type="evidence" value="ECO:0007669"/>
    <property type="project" value="InterPro"/>
</dbReference>
<dbReference type="GO" id="GO:1901135">
    <property type="term" value="P:carbohydrate derivative metabolic process"/>
    <property type="evidence" value="ECO:0007669"/>
    <property type="project" value="InterPro"/>
</dbReference>
<evidence type="ECO:0000256" key="6">
    <source>
        <dbReference type="PIRSR" id="PIRSR004692-3"/>
    </source>
</evidence>
<dbReference type="FunFam" id="3.40.50.10490:FF:000011">
    <property type="entry name" value="Arabinose 5-phosphate isomerase"/>
    <property type="match status" value="1"/>
</dbReference>
<dbReference type="SMART" id="SM00116">
    <property type="entry name" value="CBS"/>
    <property type="match status" value="2"/>
</dbReference>
<dbReference type="Pfam" id="PF01380">
    <property type="entry name" value="SIS"/>
    <property type="match status" value="1"/>
</dbReference>
<dbReference type="NCBIfam" id="TIGR00393">
    <property type="entry name" value="kpsF"/>
    <property type="match status" value="1"/>
</dbReference>
<dbReference type="PROSITE" id="PS51371">
    <property type="entry name" value="CBS"/>
    <property type="match status" value="2"/>
</dbReference>
<dbReference type="InterPro" id="IPR001347">
    <property type="entry name" value="SIS_dom"/>
</dbReference>
<feature type="site" description="Catalytically relevant" evidence="6">
    <location>
        <position position="119"/>
    </location>
</feature>
<dbReference type="GO" id="GO:0019146">
    <property type="term" value="F:arabinose-5-phosphate isomerase activity"/>
    <property type="evidence" value="ECO:0007669"/>
    <property type="project" value="UniProtKB-ARBA"/>
</dbReference>
<evidence type="ECO:0000259" key="8">
    <source>
        <dbReference type="PROSITE" id="PS51371"/>
    </source>
</evidence>
<dbReference type="CDD" id="cd04604">
    <property type="entry name" value="CBS_pair_SIS_assoc"/>
    <property type="match status" value="1"/>
</dbReference>
<proteinExistence type="inferred from homology"/>
<dbReference type="STRING" id="885272.JonanDRAFT_0824"/>
<evidence type="ECO:0000256" key="5">
    <source>
        <dbReference type="PIRSR" id="PIRSR004692-2"/>
    </source>
</evidence>
<feature type="site" description="Catalytically relevant" evidence="6">
    <location>
        <position position="160"/>
    </location>
</feature>